<feature type="transmembrane region" description="Helical" evidence="8">
    <location>
        <begin position="62"/>
        <end position="81"/>
    </location>
</feature>
<dbReference type="InterPro" id="IPR006419">
    <property type="entry name" value="NMN_transpt_PnuC"/>
</dbReference>
<proteinExistence type="inferred from homology"/>
<dbReference type="Proteomes" id="UP001519504">
    <property type="component" value="Unassembled WGS sequence"/>
</dbReference>
<evidence type="ECO:0000313" key="9">
    <source>
        <dbReference type="EMBL" id="MBS9338288.1"/>
    </source>
</evidence>
<accession>A0ABS5QYM5</accession>
<feature type="transmembrane region" description="Helical" evidence="8">
    <location>
        <begin position="222"/>
        <end position="241"/>
    </location>
</feature>
<keyword evidence="7 8" id="KW-0472">Membrane</keyword>
<dbReference type="PANTHER" id="PTHR36122:SF2">
    <property type="entry name" value="NICOTINAMIDE RIBOSIDE TRANSPORTER PNUC"/>
    <property type="match status" value="1"/>
</dbReference>
<reference evidence="9 10" key="1">
    <citation type="submission" date="2020-02" db="EMBL/GenBank/DDBJ databases">
        <title>Fructobacillus sp. isolated from paper mulberry of Taiwan.</title>
        <authorList>
            <person name="Lin S.-T."/>
        </authorList>
    </citation>
    <scope>NUCLEOTIDE SEQUENCE [LARGE SCALE GENOMIC DNA]</scope>
    <source>
        <strain evidence="9 10">M2-14</strain>
    </source>
</reference>
<keyword evidence="4" id="KW-1003">Cell membrane</keyword>
<dbReference type="PANTHER" id="PTHR36122">
    <property type="entry name" value="NICOTINAMIDE RIBOSIDE TRANSPORTER PNUC"/>
    <property type="match status" value="1"/>
</dbReference>
<keyword evidence="10" id="KW-1185">Reference proteome</keyword>
<sequence>MAENKTKSGFTWPEVKQNMKQIFTWSYYKEGFSGWDRSSYVWLAIGLIVIIATGLAHGLNYLSVMSMLGGAIGFTCTLAITANRRINGLLGFISAILISIVALHSRNYSDIVMQMIYLVTLDLNFMLFGNAWQNRKIKAMDKNGWVIAVVTAIVAYILLFAMDAYVFNAPRPEIDAAAATIGIVGATLTISKYRAQYWMWTLQGLMSVTLWGLTALQGDANWVLFATYILYLGNDVLGLWFSPWARSVKKEIAERV</sequence>
<keyword evidence="5 8" id="KW-0812">Transmembrane</keyword>
<evidence type="ECO:0000256" key="2">
    <source>
        <dbReference type="ARBA" id="ARBA00006669"/>
    </source>
</evidence>
<protein>
    <submittedName>
        <fullName evidence="9">Nicotinamide mononucleotide transporter</fullName>
    </submittedName>
</protein>
<keyword evidence="6 8" id="KW-1133">Transmembrane helix</keyword>
<gene>
    <name evidence="9" type="ORF">G6R29_01385</name>
</gene>
<feature type="transmembrane region" description="Helical" evidence="8">
    <location>
        <begin position="111"/>
        <end position="132"/>
    </location>
</feature>
<keyword evidence="3" id="KW-0813">Transport</keyword>
<evidence type="ECO:0000256" key="6">
    <source>
        <dbReference type="ARBA" id="ARBA00022989"/>
    </source>
</evidence>
<evidence type="ECO:0000256" key="3">
    <source>
        <dbReference type="ARBA" id="ARBA00022448"/>
    </source>
</evidence>
<evidence type="ECO:0000256" key="7">
    <source>
        <dbReference type="ARBA" id="ARBA00023136"/>
    </source>
</evidence>
<dbReference type="EMBL" id="JAAMFK010000001">
    <property type="protein sequence ID" value="MBS9338288.1"/>
    <property type="molecule type" value="Genomic_DNA"/>
</dbReference>
<organism evidence="9 10">
    <name type="scientific">Fructobacillus broussonetiae</name>
    <dbReference type="NCBI Taxonomy" id="2713173"/>
    <lineage>
        <taxon>Bacteria</taxon>
        <taxon>Bacillati</taxon>
        <taxon>Bacillota</taxon>
        <taxon>Bacilli</taxon>
        <taxon>Lactobacillales</taxon>
        <taxon>Lactobacillaceae</taxon>
        <taxon>Fructobacillus</taxon>
    </lineage>
</organism>
<name>A0ABS5QYM5_9LACO</name>
<evidence type="ECO:0000256" key="4">
    <source>
        <dbReference type="ARBA" id="ARBA00022475"/>
    </source>
</evidence>
<evidence type="ECO:0000313" key="10">
    <source>
        <dbReference type="Proteomes" id="UP001519504"/>
    </source>
</evidence>
<dbReference type="Pfam" id="PF04973">
    <property type="entry name" value="NMN_transporter"/>
    <property type="match status" value="1"/>
</dbReference>
<feature type="transmembrane region" description="Helical" evidence="8">
    <location>
        <begin position="39"/>
        <end position="56"/>
    </location>
</feature>
<dbReference type="RefSeq" id="WP_213808567.1">
    <property type="nucleotide sequence ID" value="NZ_JAAMFK010000001.1"/>
</dbReference>
<evidence type="ECO:0000256" key="8">
    <source>
        <dbReference type="SAM" id="Phobius"/>
    </source>
</evidence>
<comment type="subcellular location">
    <subcellularLocation>
        <location evidence="1">Cell membrane</location>
        <topology evidence="1">Multi-pass membrane protein</topology>
    </subcellularLocation>
</comment>
<feature type="transmembrane region" description="Helical" evidence="8">
    <location>
        <begin position="144"/>
        <end position="162"/>
    </location>
</feature>
<evidence type="ECO:0000256" key="5">
    <source>
        <dbReference type="ARBA" id="ARBA00022692"/>
    </source>
</evidence>
<comment type="similarity">
    <text evidence="2">Belongs to the nicotinamide ribonucleoside (NR) uptake permease (TC 4.B.1) family.</text>
</comment>
<comment type="caution">
    <text evidence="9">The sequence shown here is derived from an EMBL/GenBank/DDBJ whole genome shotgun (WGS) entry which is preliminary data.</text>
</comment>
<feature type="transmembrane region" description="Helical" evidence="8">
    <location>
        <begin position="88"/>
        <end position="105"/>
    </location>
</feature>
<evidence type="ECO:0000256" key="1">
    <source>
        <dbReference type="ARBA" id="ARBA00004651"/>
    </source>
</evidence>
<dbReference type="NCBIfam" id="TIGR01528">
    <property type="entry name" value="NMN_trans_PnuC"/>
    <property type="match status" value="1"/>
</dbReference>